<evidence type="ECO:0000313" key="2">
    <source>
        <dbReference type="EMBL" id="KAK3850431.1"/>
    </source>
</evidence>
<sequence>MCLTCVVISSAPFIALTSIIIVDLLSLRQLTNAFGLLCIFRGVAGILGPPVAGSIYDATQSYDVSFYSAGALLFVCAALHCAVPLVQRMCDPANMPVTYTTNEEYLAAVPEEEESEAGVSPDAAEGIGIVLDIKPKDSTVVHQDCGENKIVLDFSQSEKDKVKEDTVSSL</sequence>
<dbReference type="GO" id="GO:0008028">
    <property type="term" value="F:monocarboxylic acid transmembrane transporter activity"/>
    <property type="evidence" value="ECO:0007669"/>
    <property type="project" value="TreeGrafter"/>
</dbReference>
<organism evidence="2 3">
    <name type="scientific">Petrolisthes cinctipes</name>
    <name type="common">Flat porcelain crab</name>
    <dbReference type="NCBI Taxonomy" id="88211"/>
    <lineage>
        <taxon>Eukaryota</taxon>
        <taxon>Metazoa</taxon>
        <taxon>Ecdysozoa</taxon>
        <taxon>Arthropoda</taxon>
        <taxon>Crustacea</taxon>
        <taxon>Multicrustacea</taxon>
        <taxon>Malacostraca</taxon>
        <taxon>Eumalacostraca</taxon>
        <taxon>Eucarida</taxon>
        <taxon>Decapoda</taxon>
        <taxon>Pleocyemata</taxon>
        <taxon>Anomura</taxon>
        <taxon>Galatheoidea</taxon>
        <taxon>Porcellanidae</taxon>
        <taxon>Petrolisthes</taxon>
    </lineage>
</organism>
<accession>A0AAE1BGN3</accession>
<dbReference type="PANTHER" id="PTHR11360:SF286">
    <property type="entry name" value="GH22266P"/>
    <property type="match status" value="1"/>
</dbReference>
<reference evidence="2" key="1">
    <citation type="submission" date="2023-10" db="EMBL/GenBank/DDBJ databases">
        <title>Genome assemblies of two species of porcelain crab, Petrolisthes cinctipes and Petrolisthes manimaculis (Anomura: Porcellanidae).</title>
        <authorList>
            <person name="Angst P."/>
        </authorList>
    </citation>
    <scope>NUCLEOTIDE SEQUENCE</scope>
    <source>
        <strain evidence="2">PB745_01</strain>
        <tissue evidence="2">Gill</tissue>
    </source>
</reference>
<name>A0AAE1BGN3_PETCI</name>
<dbReference type="Proteomes" id="UP001286313">
    <property type="component" value="Unassembled WGS sequence"/>
</dbReference>
<evidence type="ECO:0000256" key="1">
    <source>
        <dbReference type="SAM" id="Phobius"/>
    </source>
</evidence>
<dbReference type="Gene3D" id="1.20.1250.20">
    <property type="entry name" value="MFS general substrate transporter like domains"/>
    <property type="match status" value="1"/>
</dbReference>
<keyword evidence="1" id="KW-0812">Transmembrane</keyword>
<keyword evidence="3" id="KW-1185">Reference proteome</keyword>
<protein>
    <submittedName>
        <fullName evidence="2">Uncharacterized protein</fullName>
    </submittedName>
</protein>
<dbReference type="SUPFAM" id="SSF103473">
    <property type="entry name" value="MFS general substrate transporter"/>
    <property type="match status" value="1"/>
</dbReference>
<comment type="caution">
    <text evidence="2">The sequence shown here is derived from an EMBL/GenBank/DDBJ whole genome shotgun (WGS) entry which is preliminary data.</text>
</comment>
<dbReference type="PANTHER" id="PTHR11360">
    <property type="entry name" value="MONOCARBOXYLATE TRANSPORTER"/>
    <property type="match status" value="1"/>
</dbReference>
<dbReference type="InterPro" id="IPR050327">
    <property type="entry name" value="Proton-linked_MCT"/>
</dbReference>
<feature type="transmembrane region" description="Helical" evidence="1">
    <location>
        <begin position="6"/>
        <end position="26"/>
    </location>
</feature>
<dbReference type="EMBL" id="JAWQEG010008379">
    <property type="protein sequence ID" value="KAK3850431.1"/>
    <property type="molecule type" value="Genomic_DNA"/>
</dbReference>
<dbReference type="AlphaFoldDB" id="A0AAE1BGN3"/>
<gene>
    <name evidence="2" type="ORF">Pcinc_042864</name>
</gene>
<feature type="transmembrane region" description="Helical" evidence="1">
    <location>
        <begin position="64"/>
        <end position="86"/>
    </location>
</feature>
<feature type="transmembrane region" description="Helical" evidence="1">
    <location>
        <begin position="33"/>
        <end position="52"/>
    </location>
</feature>
<dbReference type="InterPro" id="IPR036259">
    <property type="entry name" value="MFS_trans_sf"/>
</dbReference>
<keyword evidence="1" id="KW-0472">Membrane</keyword>
<proteinExistence type="predicted"/>
<keyword evidence="1" id="KW-1133">Transmembrane helix</keyword>
<evidence type="ECO:0000313" key="3">
    <source>
        <dbReference type="Proteomes" id="UP001286313"/>
    </source>
</evidence>